<keyword evidence="3" id="KW-1185">Reference proteome</keyword>
<reference evidence="2 3" key="1">
    <citation type="journal article" date="2009" name="Int. J. Syst. Evol. Microbiol.">
        <title>Transfer of Teichococcus ludipueritiae and Muricoccus roseus to the genus Roseomonas, as Roseomonas ludipueritiae comb. nov. and Roseomonas rosea comb. nov., respectively, and emended description of the genus Roseomonas.</title>
        <authorList>
            <person name="Sanchez-Porro C."/>
            <person name="Gallego V."/>
            <person name="Busse H.J."/>
            <person name="Kampfer P."/>
            <person name="Ventosa A."/>
        </authorList>
    </citation>
    <scope>NUCLEOTIDE SEQUENCE [LARGE SCALE GENOMIC DNA]</scope>
    <source>
        <strain evidence="2 3">DSM 14915</strain>
    </source>
</reference>
<dbReference type="Proteomes" id="UP000603940">
    <property type="component" value="Unassembled WGS sequence"/>
</dbReference>
<keyword evidence="1" id="KW-1133">Transmembrane helix</keyword>
<accession>A0ABR7R4G1</accession>
<organism evidence="2 3">
    <name type="scientific">Pseudoroseomonas ludipueritiae</name>
    <dbReference type="NCBI Taxonomy" id="198093"/>
    <lineage>
        <taxon>Bacteria</taxon>
        <taxon>Pseudomonadati</taxon>
        <taxon>Pseudomonadota</taxon>
        <taxon>Alphaproteobacteria</taxon>
        <taxon>Acetobacterales</taxon>
        <taxon>Acetobacteraceae</taxon>
        <taxon>Pseudoroseomonas</taxon>
    </lineage>
</organism>
<name>A0ABR7R4G1_9PROT</name>
<protein>
    <submittedName>
        <fullName evidence="2">FUSC family protein</fullName>
    </submittedName>
</protein>
<dbReference type="EMBL" id="JACTUZ010000016">
    <property type="protein sequence ID" value="MBC9176611.1"/>
    <property type="molecule type" value="Genomic_DNA"/>
</dbReference>
<feature type="transmembrane region" description="Helical" evidence="1">
    <location>
        <begin position="129"/>
        <end position="146"/>
    </location>
</feature>
<proteinExistence type="predicted"/>
<feature type="transmembrane region" description="Helical" evidence="1">
    <location>
        <begin position="61"/>
        <end position="81"/>
    </location>
</feature>
<keyword evidence="1" id="KW-0812">Transmembrane</keyword>
<evidence type="ECO:0000313" key="2">
    <source>
        <dbReference type="EMBL" id="MBC9176611.1"/>
    </source>
</evidence>
<keyword evidence="1" id="KW-0472">Membrane</keyword>
<gene>
    <name evidence="2" type="ORF">IBL25_06610</name>
</gene>
<evidence type="ECO:0000313" key="3">
    <source>
        <dbReference type="Proteomes" id="UP000603940"/>
    </source>
</evidence>
<evidence type="ECO:0000256" key="1">
    <source>
        <dbReference type="SAM" id="Phobius"/>
    </source>
</evidence>
<feature type="transmembrane region" description="Helical" evidence="1">
    <location>
        <begin position="93"/>
        <end position="117"/>
    </location>
</feature>
<sequence>MMLFKAPGGPPRHASSRFRRLCAHCLNATRWDPFRLTLQTILAVLISYNAARWLRLPDPSWAVFSALYVIQGSVGGTLTAAKDRVLGAMLGSLIALACIYLIGLGGWQTILSLLVGIGSMSLLAGLKPRFSYGLVPVAILIVAPGMELIEDALLKIAAIALGATAGAAASVLILPRQAHRSAEQHLAQALAGCSELLSTSMAKILAQDAADLQVAHERIARELAAADAMIQQTRLSRRRARRMSLIALLKQTERLWYTLAMADRLSAQPLSEEAKGRLAEPVRNATRAVDRFLCELGKALAGREAPGRAANVQGPVNEVATVIEDMRLEGLLHSLPREEAEQVLGLSLAWRQLTRNIDDILQAAGVHSRDDAAA</sequence>
<dbReference type="InterPro" id="IPR006726">
    <property type="entry name" value="PHBA_efflux_AaeB/fusaric-R"/>
</dbReference>
<feature type="transmembrane region" description="Helical" evidence="1">
    <location>
        <begin position="152"/>
        <end position="174"/>
    </location>
</feature>
<dbReference type="RefSeq" id="WP_187777765.1">
    <property type="nucleotide sequence ID" value="NZ_JACTUZ010000016.1"/>
</dbReference>
<comment type="caution">
    <text evidence="2">The sequence shown here is derived from an EMBL/GenBank/DDBJ whole genome shotgun (WGS) entry which is preliminary data.</text>
</comment>
<dbReference type="Pfam" id="PF04632">
    <property type="entry name" value="FUSC"/>
    <property type="match status" value="1"/>
</dbReference>